<keyword evidence="1" id="KW-0472">Membrane</keyword>
<reference evidence="2" key="1">
    <citation type="submission" date="2019-11" db="EMBL/GenBank/DDBJ databases">
        <title>Genomic insights into an expanded diversity of filamentous marine cyanobacteria reveals the extraordinary biosynthetic potential of Moorea and Okeania.</title>
        <authorList>
            <person name="Ferreira Leao T."/>
            <person name="Wang M."/>
            <person name="Moss N."/>
            <person name="Da Silva R."/>
            <person name="Sanders J."/>
            <person name="Nurk S."/>
            <person name="Gurevich A."/>
            <person name="Humphrey G."/>
            <person name="Reher R."/>
            <person name="Zhu Q."/>
            <person name="Belda-Ferre P."/>
            <person name="Glukhov E."/>
            <person name="Rex R."/>
            <person name="Dorrestein P.C."/>
            <person name="Knight R."/>
            <person name="Pevzner P."/>
            <person name="Gerwick W.H."/>
            <person name="Gerwick L."/>
        </authorList>
    </citation>
    <scope>NUCLEOTIDE SEQUENCE</scope>
    <source>
        <strain evidence="2">SIO1C4</strain>
    </source>
</reference>
<protein>
    <submittedName>
        <fullName evidence="2">Uncharacterized protein</fullName>
    </submittedName>
</protein>
<proteinExistence type="predicted"/>
<feature type="transmembrane region" description="Helical" evidence="1">
    <location>
        <begin position="26"/>
        <end position="49"/>
    </location>
</feature>
<dbReference type="EMBL" id="JAAHFQ010000198">
    <property type="protein sequence ID" value="NER28325.1"/>
    <property type="molecule type" value="Genomic_DNA"/>
</dbReference>
<gene>
    <name evidence="2" type="ORF">F6J89_11985</name>
</gene>
<sequence>MNKIVYTCDTFCADNQDGAHNLNNSIAIAVISVLSKIFFSPILLPLTLIKIISSIRV</sequence>
<organism evidence="2">
    <name type="scientific">Symploca sp. SIO1C4</name>
    <dbReference type="NCBI Taxonomy" id="2607765"/>
    <lineage>
        <taxon>Bacteria</taxon>
        <taxon>Bacillati</taxon>
        <taxon>Cyanobacteriota</taxon>
        <taxon>Cyanophyceae</taxon>
        <taxon>Coleofasciculales</taxon>
        <taxon>Coleofasciculaceae</taxon>
        <taxon>Symploca</taxon>
    </lineage>
</organism>
<keyword evidence="1" id="KW-0812">Transmembrane</keyword>
<dbReference type="AlphaFoldDB" id="A0A6B3NBM9"/>
<evidence type="ECO:0000256" key="1">
    <source>
        <dbReference type="SAM" id="Phobius"/>
    </source>
</evidence>
<comment type="caution">
    <text evidence="2">The sequence shown here is derived from an EMBL/GenBank/DDBJ whole genome shotgun (WGS) entry which is preliminary data.</text>
</comment>
<accession>A0A6B3NBM9</accession>
<keyword evidence="1" id="KW-1133">Transmembrane helix</keyword>
<evidence type="ECO:0000313" key="2">
    <source>
        <dbReference type="EMBL" id="NER28325.1"/>
    </source>
</evidence>
<name>A0A6B3NBM9_9CYAN</name>